<comment type="caution">
    <text evidence="1">The sequence shown here is derived from an EMBL/GenBank/DDBJ whole genome shotgun (WGS) entry which is preliminary data.</text>
</comment>
<gene>
    <name evidence="1" type="ORF">L1987_54840</name>
</gene>
<dbReference type="EMBL" id="CM042035">
    <property type="protein sequence ID" value="KAI3755047.1"/>
    <property type="molecule type" value="Genomic_DNA"/>
</dbReference>
<reference evidence="1 2" key="2">
    <citation type="journal article" date="2022" name="Mol. Ecol. Resour.">
        <title>The genomes of chicory, endive, great burdock and yacon provide insights into Asteraceae paleo-polyploidization history and plant inulin production.</title>
        <authorList>
            <person name="Fan W."/>
            <person name="Wang S."/>
            <person name="Wang H."/>
            <person name="Wang A."/>
            <person name="Jiang F."/>
            <person name="Liu H."/>
            <person name="Zhao H."/>
            <person name="Xu D."/>
            <person name="Zhang Y."/>
        </authorList>
    </citation>
    <scope>NUCLEOTIDE SEQUENCE [LARGE SCALE GENOMIC DNA]</scope>
    <source>
        <strain evidence="2">cv. Yunnan</strain>
        <tissue evidence="1">Leaves</tissue>
    </source>
</reference>
<sequence length="327" mass="36255">MESTSSKELASTSSTNYILEFNSPSIRIKRPSIDPPSVVEAIEASESRTSLSNVTSSSLSGQENQNVVDAHDTHDISTDGGEVSAADQEDTVGVEASATDAIADIEDSSAVNEDGPDQNQSNLEQGIQLDVVPALRINKEHPLENIIGQAQQGVQTRSKTHEANICLYLCFLSQVEPMKIDEALKHSRWIEAMQEELLQFKRQEVWTLVDLPLGQTDIGTRWVFRKKQDERGIVVKNKARLVAKGYTQEEGVDYDEVFAPVARLEAIRIFLAYAASKSFTVYQMDVKSAFLYGKIGEEVYVRQPLGFVDPAHPDKVFKLDKALYGMV</sequence>
<evidence type="ECO:0000313" key="2">
    <source>
        <dbReference type="Proteomes" id="UP001056120"/>
    </source>
</evidence>
<name>A0ACB9E8C1_9ASTR</name>
<evidence type="ECO:0000313" key="1">
    <source>
        <dbReference type="EMBL" id="KAI3755047.1"/>
    </source>
</evidence>
<proteinExistence type="predicted"/>
<reference evidence="2" key="1">
    <citation type="journal article" date="2022" name="Mol. Ecol. Resour.">
        <title>The genomes of chicory, endive, great burdock and yacon provide insights into Asteraceae palaeo-polyploidization history and plant inulin production.</title>
        <authorList>
            <person name="Fan W."/>
            <person name="Wang S."/>
            <person name="Wang H."/>
            <person name="Wang A."/>
            <person name="Jiang F."/>
            <person name="Liu H."/>
            <person name="Zhao H."/>
            <person name="Xu D."/>
            <person name="Zhang Y."/>
        </authorList>
    </citation>
    <scope>NUCLEOTIDE SEQUENCE [LARGE SCALE GENOMIC DNA]</scope>
    <source>
        <strain evidence="2">cv. Yunnan</strain>
    </source>
</reference>
<organism evidence="1 2">
    <name type="scientific">Smallanthus sonchifolius</name>
    <dbReference type="NCBI Taxonomy" id="185202"/>
    <lineage>
        <taxon>Eukaryota</taxon>
        <taxon>Viridiplantae</taxon>
        <taxon>Streptophyta</taxon>
        <taxon>Embryophyta</taxon>
        <taxon>Tracheophyta</taxon>
        <taxon>Spermatophyta</taxon>
        <taxon>Magnoliopsida</taxon>
        <taxon>eudicotyledons</taxon>
        <taxon>Gunneridae</taxon>
        <taxon>Pentapetalae</taxon>
        <taxon>asterids</taxon>
        <taxon>campanulids</taxon>
        <taxon>Asterales</taxon>
        <taxon>Asteraceae</taxon>
        <taxon>Asteroideae</taxon>
        <taxon>Heliantheae alliance</taxon>
        <taxon>Millerieae</taxon>
        <taxon>Smallanthus</taxon>
    </lineage>
</organism>
<protein>
    <submittedName>
        <fullName evidence="1">Uncharacterized protein</fullName>
    </submittedName>
</protein>
<dbReference type="Proteomes" id="UP001056120">
    <property type="component" value="Linkage Group LG18"/>
</dbReference>
<keyword evidence="2" id="KW-1185">Reference proteome</keyword>
<accession>A0ACB9E8C1</accession>